<reference evidence="3" key="1">
    <citation type="submission" date="2025-08" db="UniProtKB">
        <authorList>
            <consortium name="RefSeq"/>
        </authorList>
    </citation>
    <scope>IDENTIFICATION</scope>
    <source>
        <tissue evidence="3">Whole body</tissue>
    </source>
</reference>
<proteinExistence type="predicted"/>
<dbReference type="AlphaFoldDB" id="A0AAJ7NFQ2"/>
<feature type="region of interest" description="Disordered" evidence="1">
    <location>
        <begin position="510"/>
        <end position="534"/>
    </location>
</feature>
<feature type="compositionally biased region" description="Polar residues" evidence="1">
    <location>
        <begin position="85"/>
        <end position="104"/>
    </location>
</feature>
<organism evidence="2 3">
    <name type="scientific">Ceratina calcarata</name>
    <dbReference type="NCBI Taxonomy" id="156304"/>
    <lineage>
        <taxon>Eukaryota</taxon>
        <taxon>Metazoa</taxon>
        <taxon>Ecdysozoa</taxon>
        <taxon>Arthropoda</taxon>
        <taxon>Hexapoda</taxon>
        <taxon>Insecta</taxon>
        <taxon>Pterygota</taxon>
        <taxon>Neoptera</taxon>
        <taxon>Endopterygota</taxon>
        <taxon>Hymenoptera</taxon>
        <taxon>Apocrita</taxon>
        <taxon>Aculeata</taxon>
        <taxon>Apoidea</taxon>
        <taxon>Anthophila</taxon>
        <taxon>Apidae</taxon>
        <taxon>Ceratina</taxon>
        <taxon>Zadontomerus</taxon>
    </lineage>
</organism>
<evidence type="ECO:0000313" key="3">
    <source>
        <dbReference type="RefSeq" id="XP_017893059.1"/>
    </source>
</evidence>
<gene>
    <name evidence="3" type="primary">LOC108632779</name>
</gene>
<feature type="region of interest" description="Disordered" evidence="1">
    <location>
        <begin position="85"/>
        <end position="162"/>
    </location>
</feature>
<feature type="compositionally biased region" description="Basic and acidic residues" evidence="1">
    <location>
        <begin position="105"/>
        <end position="122"/>
    </location>
</feature>
<feature type="compositionally biased region" description="Basic and acidic residues" evidence="1">
    <location>
        <begin position="230"/>
        <end position="251"/>
    </location>
</feature>
<evidence type="ECO:0000313" key="2">
    <source>
        <dbReference type="Proteomes" id="UP000694925"/>
    </source>
</evidence>
<accession>A0AAJ7NFQ2</accession>
<feature type="region of interest" description="Disordered" evidence="1">
    <location>
        <begin position="380"/>
        <end position="407"/>
    </location>
</feature>
<feature type="region of interest" description="Disordered" evidence="1">
    <location>
        <begin position="634"/>
        <end position="663"/>
    </location>
</feature>
<evidence type="ECO:0000256" key="1">
    <source>
        <dbReference type="SAM" id="MobiDB-lite"/>
    </source>
</evidence>
<feature type="compositionally biased region" description="Basic and acidic residues" evidence="1">
    <location>
        <begin position="129"/>
        <end position="151"/>
    </location>
</feature>
<dbReference type="Proteomes" id="UP000694925">
    <property type="component" value="Unplaced"/>
</dbReference>
<keyword evidence="2" id="KW-1185">Reference proteome</keyword>
<feature type="compositionally biased region" description="Basic and acidic residues" evidence="1">
    <location>
        <begin position="511"/>
        <end position="531"/>
    </location>
</feature>
<dbReference type="GeneID" id="108632779"/>
<feature type="region of interest" description="Disordered" evidence="1">
    <location>
        <begin position="230"/>
        <end position="267"/>
    </location>
</feature>
<dbReference type="KEGG" id="ccal:108632779"/>
<feature type="compositionally biased region" description="Polar residues" evidence="1">
    <location>
        <begin position="380"/>
        <end position="400"/>
    </location>
</feature>
<name>A0AAJ7NFQ2_9HYME</name>
<sequence>MASPVTWIRNNMLFSPQERKLTEAELKVQKSLQKLSIPEWYLNKRTSPPKIRNMTPIGYRPPAWRYSVLPTSVTLKSTSCIPSVTFPTGYQKPSPNLKNDATTLDNKKPSPKLKNDETKPDNQKPSPKFKNDVKTPETTKTMGEQKSEANQKKSPQKCSLSKDNVLNTKVPVARILLLNKSLTFPRMSPSKKIENINIVLPIEPKIEILERPKEPTEETKYKTYLVKKSADSAKKGNNDTKKEDETLKKDNNGVLSKSSIATPKKNYTQIPRKTEEIPKKMNQETPTKIHSRIAEMVTPLRTPDIKTNFKIRTTSTPKCSPVNLFSSTIIEDYPNAKKTLSPNILEKSSIFENSFKFDSTFDTTMDRSDSFMEKSVSTLRSENSSRASLSRISPCRNSSYENKEETKPRKSNWLFENNIRSIDPILFEKDESPRTLRSPSMVRKIVKKIESQNSVEDQSFKLFQEKKKNSEADRTYNNSIVQERKSKFEKNFAPLQVQRSNYTGLENVISQEKRSDHQKSQNHDLREKKFTSETQSPCTKFLNSRKKSTDLENVVKSKKTIREKSLVQEIIETLSAKINKSIVPRHNDNLVDPAGKQNFVKKLVDALEKSEMNKTKENVVKKYSIIEEDSSSESEDKSFLTSASPKDTESDSEPRSSNVIDNENQSFDCSDLTIHDEQTVEEDDSVYWIPVPRCKLPRSSSLLSIISRLSSESQSPCVSPISERKFDSSGQSASDSTLKRTSISRKLFRIDETIVFDSGYSDKSDKSAMSSEYSTTDYTWSELDTLNDFEADISSSTFNRSIGRKSFIGQTYSVPW</sequence>
<dbReference type="RefSeq" id="XP_017893059.1">
    <property type="nucleotide sequence ID" value="XM_018037570.2"/>
</dbReference>
<protein>
    <submittedName>
        <fullName evidence="3">Uncharacterized protein LOC108632779 isoform X1</fullName>
    </submittedName>
</protein>
<feature type="compositionally biased region" description="Polar residues" evidence="1">
    <location>
        <begin position="253"/>
        <end position="267"/>
    </location>
</feature>
<feature type="compositionally biased region" description="Polar residues" evidence="1">
    <location>
        <begin position="152"/>
        <end position="162"/>
    </location>
</feature>